<dbReference type="Gene3D" id="3.40.710.10">
    <property type="entry name" value="DD-peptidase/beta-lactamase superfamily"/>
    <property type="match status" value="1"/>
</dbReference>
<name>A0ABV7FZG0_9PROT</name>
<dbReference type="InterPro" id="IPR001466">
    <property type="entry name" value="Beta-lactam-related"/>
</dbReference>
<reference evidence="3" key="1">
    <citation type="journal article" date="2019" name="Int. J. Syst. Evol. Microbiol.">
        <title>The Global Catalogue of Microorganisms (GCM) 10K type strain sequencing project: providing services to taxonomists for standard genome sequencing and annotation.</title>
        <authorList>
            <consortium name="The Broad Institute Genomics Platform"/>
            <consortium name="The Broad Institute Genome Sequencing Center for Infectious Disease"/>
            <person name="Wu L."/>
            <person name="Ma J."/>
        </authorList>
    </citation>
    <scope>NUCLEOTIDE SEQUENCE [LARGE SCALE GENOMIC DNA]</scope>
    <source>
        <strain evidence="3">KCTC 52094</strain>
    </source>
</reference>
<dbReference type="EC" id="3.-.-.-" evidence="2"/>
<feature type="domain" description="Beta-lactamase-related" evidence="1">
    <location>
        <begin position="16"/>
        <end position="264"/>
    </location>
</feature>
<dbReference type="EMBL" id="JBHRTN010000007">
    <property type="protein sequence ID" value="MFC3124688.1"/>
    <property type="molecule type" value="Genomic_DNA"/>
</dbReference>
<dbReference type="PANTHER" id="PTHR43283:SF7">
    <property type="entry name" value="BETA-LACTAMASE-RELATED DOMAIN-CONTAINING PROTEIN"/>
    <property type="match status" value="1"/>
</dbReference>
<dbReference type="InterPro" id="IPR050789">
    <property type="entry name" value="Diverse_Enzym_Activities"/>
</dbReference>
<dbReference type="PANTHER" id="PTHR43283">
    <property type="entry name" value="BETA-LACTAMASE-RELATED"/>
    <property type="match status" value="1"/>
</dbReference>
<proteinExistence type="predicted"/>
<dbReference type="Proteomes" id="UP001595593">
    <property type="component" value="Unassembled WGS sequence"/>
</dbReference>
<dbReference type="GO" id="GO:0016787">
    <property type="term" value="F:hydrolase activity"/>
    <property type="evidence" value="ECO:0007669"/>
    <property type="project" value="UniProtKB-KW"/>
</dbReference>
<sequence>MEKRFRGPPLEQPVNVKSVSKAVMAALTGIAIARGHLTGTEQLVAPLLNDKMPARPNERLGRLTIGHLLSMQAGLERTSGPFYGRWVSSPDWVRYALSRPFVAEPGGPMLYSTGNSHLLSAILTRVTGRSTLALARAWLGDPLGMTIPPWTRDPQGIYLGGNNMQLSPRALMRFAELHRLNGRLSGQEVLPPGWVERCWTTRTSSFFTGDGHGYGWFIRDGLGPRRFYAWGFGGQMAHVIPDLSLSVVMTSDAAQRSGGAGGHAQALHDLVENSIIPAYAT</sequence>
<dbReference type="SUPFAM" id="SSF56601">
    <property type="entry name" value="beta-lactamase/transpeptidase-like"/>
    <property type="match status" value="1"/>
</dbReference>
<dbReference type="RefSeq" id="WP_379595102.1">
    <property type="nucleotide sequence ID" value="NZ_JBHRTN010000007.1"/>
</dbReference>
<keyword evidence="2" id="KW-0378">Hydrolase</keyword>
<evidence type="ECO:0000313" key="3">
    <source>
        <dbReference type="Proteomes" id="UP001595593"/>
    </source>
</evidence>
<evidence type="ECO:0000259" key="1">
    <source>
        <dbReference type="Pfam" id="PF00144"/>
    </source>
</evidence>
<comment type="caution">
    <text evidence="2">The sequence shown here is derived from an EMBL/GenBank/DDBJ whole genome shotgun (WGS) entry which is preliminary data.</text>
</comment>
<evidence type="ECO:0000313" key="2">
    <source>
        <dbReference type="EMBL" id="MFC3124688.1"/>
    </source>
</evidence>
<organism evidence="2 3">
    <name type="scientific">Teichococcus globiformis</name>
    <dbReference type="NCBI Taxonomy" id="2307229"/>
    <lineage>
        <taxon>Bacteria</taxon>
        <taxon>Pseudomonadati</taxon>
        <taxon>Pseudomonadota</taxon>
        <taxon>Alphaproteobacteria</taxon>
        <taxon>Acetobacterales</taxon>
        <taxon>Roseomonadaceae</taxon>
        <taxon>Roseomonas</taxon>
    </lineage>
</organism>
<accession>A0ABV7FZG0</accession>
<keyword evidence="3" id="KW-1185">Reference proteome</keyword>
<dbReference type="Pfam" id="PF00144">
    <property type="entry name" value="Beta-lactamase"/>
    <property type="match status" value="1"/>
</dbReference>
<protein>
    <submittedName>
        <fullName evidence="2">Serine hydrolase domain-containing protein</fullName>
        <ecNumber evidence="2">3.-.-.-</ecNumber>
    </submittedName>
</protein>
<dbReference type="InterPro" id="IPR012338">
    <property type="entry name" value="Beta-lactam/transpept-like"/>
</dbReference>
<gene>
    <name evidence="2" type="ORF">ACFOD4_06390</name>
</gene>